<dbReference type="EC" id="3.4.19.-" evidence="1"/>
<dbReference type="InterPro" id="IPR011059">
    <property type="entry name" value="Metal-dep_hydrolase_composite"/>
</dbReference>
<dbReference type="EMBL" id="CABEEZ010000118">
    <property type="protein sequence ID" value="VTR48173.1"/>
    <property type="molecule type" value="Genomic_DNA"/>
</dbReference>
<dbReference type="Gene3D" id="2.30.40.10">
    <property type="entry name" value="Urease, subunit C, domain 1"/>
    <property type="match status" value="1"/>
</dbReference>
<sequence length="32" mass="3538">MVLTPELTLERVYARGHSMVVDGKACVKGTFE</sequence>
<organism evidence="1">
    <name type="scientific">Serratia fonticola</name>
    <dbReference type="NCBI Taxonomy" id="47917"/>
    <lineage>
        <taxon>Bacteria</taxon>
        <taxon>Pseudomonadati</taxon>
        <taxon>Pseudomonadota</taxon>
        <taxon>Gammaproteobacteria</taxon>
        <taxon>Enterobacterales</taxon>
        <taxon>Yersiniaceae</taxon>
        <taxon>Serratia</taxon>
    </lineage>
</organism>
<dbReference type="AlphaFoldDB" id="A0A4U9VP85"/>
<keyword evidence="1" id="KW-0378">Hydrolase</keyword>
<name>A0A4U9VP85_SERFO</name>
<dbReference type="GO" id="GO:0016810">
    <property type="term" value="F:hydrolase activity, acting on carbon-nitrogen (but not peptide) bonds"/>
    <property type="evidence" value="ECO:0007669"/>
    <property type="project" value="InterPro"/>
</dbReference>
<accession>A0A4U9VP85</accession>
<gene>
    <name evidence="1" type="primary">iadA_2</name>
    <name evidence="1" type="ORF">NCTC12965_05615</name>
</gene>
<proteinExistence type="predicted"/>
<protein>
    <submittedName>
        <fullName evidence="1">Isoaspartyl dipeptidase</fullName>
        <ecNumber evidence="1">3.4.19.-</ecNumber>
    </submittedName>
</protein>
<evidence type="ECO:0000313" key="1">
    <source>
        <dbReference type="EMBL" id="VTR48173.1"/>
    </source>
</evidence>
<reference evidence="1" key="1">
    <citation type="submission" date="2019-05" db="EMBL/GenBank/DDBJ databases">
        <authorList>
            <consortium name="Pathogen Informatics"/>
        </authorList>
    </citation>
    <scope>NUCLEOTIDE SEQUENCE [LARGE SCALE GENOMIC DNA]</scope>
    <source>
        <strain evidence="1">NCTC12965</strain>
    </source>
</reference>